<dbReference type="PANTHER" id="PTHR42942:SF1">
    <property type="entry name" value="ALKYLTRANSFERASE-LIKE PROTEIN 1"/>
    <property type="match status" value="1"/>
</dbReference>
<dbReference type="CDD" id="cd06445">
    <property type="entry name" value="ATase"/>
    <property type="match status" value="1"/>
</dbReference>
<protein>
    <recommendedName>
        <fullName evidence="2">Methylated-DNA-[protein]-cysteine S-methyltransferase DNA binding domain-containing protein</fullName>
    </recommendedName>
</protein>
<accession>A0ABP8WF07</accession>
<feature type="domain" description="Methylated-DNA-[protein]-cysteine S-methyltransferase DNA binding" evidence="2">
    <location>
        <begin position="14"/>
        <end position="77"/>
    </location>
</feature>
<sequence length="120" mass="12978">MHEPAAPLTGDDAARAVRRVVLAMPPGTVLSYGDLAELAGLSSPRLAARILSRGLAGDDVAWWRIVRADGSLPDHLQIAAREHYLAEGTPLKNTDAHLVQVAMRIARWDDPPELFPGPQE</sequence>
<dbReference type="Proteomes" id="UP001501446">
    <property type="component" value="Unassembled WGS sequence"/>
</dbReference>
<dbReference type="InterPro" id="IPR036217">
    <property type="entry name" value="MethylDNA_cys_MeTrfase_DNAb"/>
</dbReference>
<evidence type="ECO:0000313" key="3">
    <source>
        <dbReference type="EMBL" id="GAA4688432.1"/>
    </source>
</evidence>
<keyword evidence="1" id="KW-0227">DNA damage</keyword>
<dbReference type="PANTHER" id="PTHR42942">
    <property type="entry name" value="6-O-METHYLGUANINE DNA METHYLTRANSFERASE"/>
    <property type="match status" value="1"/>
</dbReference>
<dbReference type="InterPro" id="IPR014048">
    <property type="entry name" value="MethylDNA_cys_MeTrfase_DNA-bd"/>
</dbReference>
<dbReference type="Pfam" id="PF01035">
    <property type="entry name" value="DNA_binding_1"/>
    <property type="match status" value="1"/>
</dbReference>
<evidence type="ECO:0000256" key="1">
    <source>
        <dbReference type="ARBA" id="ARBA00022763"/>
    </source>
</evidence>
<dbReference type="InterPro" id="IPR052520">
    <property type="entry name" value="ATL_DNA_repair"/>
</dbReference>
<organism evidence="3 4">
    <name type="scientific">Kocuria gwangalliensis</name>
    <dbReference type="NCBI Taxonomy" id="501592"/>
    <lineage>
        <taxon>Bacteria</taxon>
        <taxon>Bacillati</taxon>
        <taxon>Actinomycetota</taxon>
        <taxon>Actinomycetes</taxon>
        <taxon>Micrococcales</taxon>
        <taxon>Micrococcaceae</taxon>
        <taxon>Kocuria</taxon>
    </lineage>
</organism>
<comment type="caution">
    <text evidence="3">The sequence shown here is derived from an EMBL/GenBank/DDBJ whole genome shotgun (WGS) entry which is preliminary data.</text>
</comment>
<keyword evidence="4" id="KW-1185">Reference proteome</keyword>
<gene>
    <name evidence="3" type="ORF">GCM10025781_01400</name>
</gene>
<reference evidence="4" key="1">
    <citation type="journal article" date="2019" name="Int. J. Syst. Evol. Microbiol.">
        <title>The Global Catalogue of Microorganisms (GCM) 10K type strain sequencing project: providing services to taxonomists for standard genome sequencing and annotation.</title>
        <authorList>
            <consortium name="The Broad Institute Genomics Platform"/>
            <consortium name="The Broad Institute Genome Sequencing Center for Infectious Disease"/>
            <person name="Wu L."/>
            <person name="Ma J."/>
        </authorList>
    </citation>
    <scope>NUCLEOTIDE SEQUENCE [LARGE SCALE GENOMIC DNA]</scope>
    <source>
        <strain evidence="4">JCM 18958</strain>
    </source>
</reference>
<proteinExistence type="predicted"/>
<name>A0ABP8WF07_9MICC</name>
<dbReference type="RefSeq" id="WP_345310237.1">
    <property type="nucleotide sequence ID" value="NZ_BAABLN010000001.1"/>
</dbReference>
<dbReference type="SUPFAM" id="SSF46767">
    <property type="entry name" value="Methylated DNA-protein cysteine methyltransferase, C-terminal domain"/>
    <property type="match status" value="1"/>
</dbReference>
<dbReference type="InterPro" id="IPR036388">
    <property type="entry name" value="WH-like_DNA-bd_sf"/>
</dbReference>
<dbReference type="Gene3D" id="1.10.10.10">
    <property type="entry name" value="Winged helix-like DNA-binding domain superfamily/Winged helix DNA-binding domain"/>
    <property type="match status" value="1"/>
</dbReference>
<evidence type="ECO:0000259" key="2">
    <source>
        <dbReference type="Pfam" id="PF01035"/>
    </source>
</evidence>
<dbReference type="EMBL" id="BAABLN010000001">
    <property type="protein sequence ID" value="GAA4688432.1"/>
    <property type="molecule type" value="Genomic_DNA"/>
</dbReference>
<evidence type="ECO:0000313" key="4">
    <source>
        <dbReference type="Proteomes" id="UP001501446"/>
    </source>
</evidence>